<evidence type="ECO:0000256" key="1">
    <source>
        <dbReference type="ARBA" id="ARBA00022603"/>
    </source>
</evidence>
<keyword evidence="3" id="KW-0949">S-adenosyl-L-methionine</keyword>
<dbReference type="GO" id="GO:0008168">
    <property type="term" value="F:methyltransferase activity"/>
    <property type="evidence" value="ECO:0007669"/>
    <property type="project" value="UniProtKB-KW"/>
</dbReference>
<dbReference type="GO" id="GO:0032259">
    <property type="term" value="P:methylation"/>
    <property type="evidence" value="ECO:0007669"/>
    <property type="project" value="UniProtKB-KW"/>
</dbReference>
<dbReference type="EMBL" id="CP027668">
    <property type="protein sequence ID" value="AVO43836.1"/>
    <property type="molecule type" value="Genomic_DNA"/>
</dbReference>
<evidence type="ECO:0000256" key="2">
    <source>
        <dbReference type="ARBA" id="ARBA00022679"/>
    </source>
</evidence>
<keyword evidence="6" id="KW-1185">Reference proteome</keyword>
<dbReference type="PANTHER" id="PTHR43464:SF19">
    <property type="entry name" value="UBIQUINONE BIOSYNTHESIS O-METHYLTRANSFERASE, MITOCHONDRIAL"/>
    <property type="match status" value="1"/>
</dbReference>
<dbReference type="KEGG" id="phr:C6569_01425"/>
<dbReference type="Gene3D" id="3.40.50.150">
    <property type="entry name" value="Vaccinia Virus protein VP39"/>
    <property type="match status" value="1"/>
</dbReference>
<gene>
    <name evidence="5" type="ORF">C6569_01425</name>
</gene>
<dbReference type="PANTHER" id="PTHR43464">
    <property type="entry name" value="METHYLTRANSFERASE"/>
    <property type="match status" value="1"/>
</dbReference>
<dbReference type="InterPro" id="IPR041698">
    <property type="entry name" value="Methyltransf_25"/>
</dbReference>
<evidence type="ECO:0000313" key="5">
    <source>
        <dbReference type="EMBL" id="AVO43836.1"/>
    </source>
</evidence>
<reference evidence="5 6" key="1">
    <citation type="submission" date="2018-03" db="EMBL/GenBank/DDBJ databases">
        <title>Genome sequencing of Phreatobacter sp.</title>
        <authorList>
            <person name="Kim S.-J."/>
            <person name="Heo J."/>
            <person name="Kwon S.-W."/>
        </authorList>
    </citation>
    <scope>NUCLEOTIDE SEQUENCE [LARGE SCALE GENOMIC DNA]</scope>
    <source>
        <strain evidence="5 6">S-12</strain>
    </source>
</reference>
<dbReference type="OrthoDB" id="7348755at2"/>
<sequence>MSEATSGYAAEADRLAVQYESVTFEEVHAPVLHLLPPAGRALDIGAGTGRDAAALADRGFEVTAVEPTAELRAHGARLHAAKAITWIDDGLPDLPVLAAARERFDLVMLTAVLMHLDAGERARAMARLAAHLAPGGRLVMTLRHGPVPPGRRMFDVSGEETLALAGRHGLAGLFSATRADMFGRPGVSWTVLVLTPRA</sequence>
<keyword evidence="2 5" id="KW-0808">Transferase</keyword>
<dbReference type="Proteomes" id="UP000237889">
    <property type="component" value="Chromosome"/>
</dbReference>
<dbReference type="AlphaFoldDB" id="A0A2S0N6U4"/>
<keyword evidence="1 5" id="KW-0489">Methyltransferase</keyword>
<name>A0A2S0N6U4_9HYPH</name>
<dbReference type="Pfam" id="PF13649">
    <property type="entry name" value="Methyltransf_25"/>
    <property type="match status" value="1"/>
</dbReference>
<dbReference type="SUPFAM" id="SSF53335">
    <property type="entry name" value="S-adenosyl-L-methionine-dependent methyltransferases"/>
    <property type="match status" value="1"/>
</dbReference>
<organism evidence="5 6">
    <name type="scientific">Phreatobacter cathodiphilus</name>
    <dbReference type="NCBI Taxonomy" id="1868589"/>
    <lineage>
        <taxon>Bacteria</taxon>
        <taxon>Pseudomonadati</taxon>
        <taxon>Pseudomonadota</taxon>
        <taxon>Alphaproteobacteria</taxon>
        <taxon>Hyphomicrobiales</taxon>
        <taxon>Phreatobacteraceae</taxon>
        <taxon>Phreatobacter</taxon>
    </lineage>
</organism>
<evidence type="ECO:0000313" key="6">
    <source>
        <dbReference type="Proteomes" id="UP000237889"/>
    </source>
</evidence>
<evidence type="ECO:0000259" key="4">
    <source>
        <dbReference type="Pfam" id="PF13649"/>
    </source>
</evidence>
<accession>A0A2S0N6U4</accession>
<evidence type="ECO:0000256" key="3">
    <source>
        <dbReference type="ARBA" id="ARBA00022691"/>
    </source>
</evidence>
<dbReference type="InterPro" id="IPR029063">
    <property type="entry name" value="SAM-dependent_MTases_sf"/>
</dbReference>
<protein>
    <submittedName>
        <fullName evidence="5">SAM-dependent methyltransferase</fullName>
    </submittedName>
</protein>
<feature type="domain" description="Methyltransferase" evidence="4">
    <location>
        <begin position="42"/>
        <end position="136"/>
    </location>
</feature>
<dbReference type="CDD" id="cd02440">
    <property type="entry name" value="AdoMet_MTases"/>
    <property type="match status" value="1"/>
</dbReference>
<dbReference type="RefSeq" id="WP_106747166.1">
    <property type="nucleotide sequence ID" value="NZ_CP027668.1"/>
</dbReference>
<proteinExistence type="predicted"/>